<feature type="transmembrane region" description="Helical" evidence="1">
    <location>
        <begin position="57"/>
        <end position="79"/>
    </location>
</feature>
<gene>
    <name evidence="2" type="ORF">GCM10022408_23250</name>
</gene>
<organism evidence="2 3">
    <name type="scientific">Hymenobacter fastidiosus</name>
    <dbReference type="NCBI Taxonomy" id="486264"/>
    <lineage>
        <taxon>Bacteria</taxon>
        <taxon>Pseudomonadati</taxon>
        <taxon>Bacteroidota</taxon>
        <taxon>Cytophagia</taxon>
        <taxon>Cytophagales</taxon>
        <taxon>Hymenobacteraceae</taxon>
        <taxon>Hymenobacter</taxon>
    </lineage>
</organism>
<keyword evidence="1" id="KW-1133">Transmembrane helix</keyword>
<evidence type="ECO:0000256" key="1">
    <source>
        <dbReference type="SAM" id="Phobius"/>
    </source>
</evidence>
<sequence>MALPILVLGAVFNVLDAQNGHAVLNQLNKLSVPQGAGLLAFLVVGFLLFTRRFYARWSWLTCWLFVVVAVLVDYLVSGLCQHGLDASRNPEEVDLLNNVDFVVILPVILLALLLWGWAFDRVKNKAAKSG</sequence>
<dbReference type="EMBL" id="BAABDJ010000024">
    <property type="protein sequence ID" value="GAA4010350.1"/>
    <property type="molecule type" value="Genomic_DNA"/>
</dbReference>
<proteinExistence type="predicted"/>
<accession>A0ABP7SDP2</accession>
<feature type="transmembrane region" description="Helical" evidence="1">
    <location>
        <begin position="99"/>
        <end position="119"/>
    </location>
</feature>
<comment type="caution">
    <text evidence="2">The sequence shown here is derived from an EMBL/GenBank/DDBJ whole genome shotgun (WGS) entry which is preliminary data.</text>
</comment>
<dbReference type="Proteomes" id="UP001500567">
    <property type="component" value="Unassembled WGS sequence"/>
</dbReference>
<protein>
    <recommendedName>
        <fullName evidence="4">DUF4293 family protein</fullName>
    </recommendedName>
</protein>
<evidence type="ECO:0008006" key="4">
    <source>
        <dbReference type="Google" id="ProtNLM"/>
    </source>
</evidence>
<reference evidence="3" key="1">
    <citation type="journal article" date="2019" name="Int. J. Syst. Evol. Microbiol.">
        <title>The Global Catalogue of Microorganisms (GCM) 10K type strain sequencing project: providing services to taxonomists for standard genome sequencing and annotation.</title>
        <authorList>
            <consortium name="The Broad Institute Genomics Platform"/>
            <consortium name="The Broad Institute Genome Sequencing Center for Infectious Disease"/>
            <person name="Wu L."/>
            <person name="Ma J."/>
        </authorList>
    </citation>
    <scope>NUCLEOTIDE SEQUENCE [LARGE SCALE GENOMIC DNA]</scope>
    <source>
        <strain evidence="3">JCM 17224</strain>
    </source>
</reference>
<feature type="transmembrane region" description="Helical" evidence="1">
    <location>
        <begin position="33"/>
        <end position="50"/>
    </location>
</feature>
<evidence type="ECO:0000313" key="3">
    <source>
        <dbReference type="Proteomes" id="UP001500567"/>
    </source>
</evidence>
<evidence type="ECO:0000313" key="2">
    <source>
        <dbReference type="EMBL" id="GAA4010350.1"/>
    </source>
</evidence>
<keyword evidence="1" id="KW-0472">Membrane</keyword>
<keyword evidence="3" id="KW-1185">Reference proteome</keyword>
<name>A0ABP7SDP2_9BACT</name>
<keyword evidence="1" id="KW-0812">Transmembrane</keyword>
<dbReference type="RefSeq" id="WP_345073191.1">
    <property type="nucleotide sequence ID" value="NZ_BAABDJ010000024.1"/>
</dbReference>